<name>A0A0C5VR12_9GAMM</name>
<organism evidence="1 2">
    <name type="scientific">Gynuella sunshinyii YC6258</name>
    <dbReference type="NCBI Taxonomy" id="1445510"/>
    <lineage>
        <taxon>Bacteria</taxon>
        <taxon>Pseudomonadati</taxon>
        <taxon>Pseudomonadota</taxon>
        <taxon>Gammaproteobacteria</taxon>
        <taxon>Oceanospirillales</taxon>
        <taxon>Saccharospirillaceae</taxon>
        <taxon>Gynuella</taxon>
    </lineage>
</organism>
<dbReference type="STRING" id="1445510.YC6258_05035"/>
<evidence type="ECO:0000313" key="1">
    <source>
        <dbReference type="EMBL" id="AJQ97067.1"/>
    </source>
</evidence>
<accession>A0A0C5VR12</accession>
<dbReference type="HOGENOM" id="CLU_3043959_0_0_6"/>
<dbReference type="EMBL" id="CP007142">
    <property type="protein sequence ID" value="AJQ97067.1"/>
    <property type="molecule type" value="Genomic_DNA"/>
</dbReference>
<dbReference type="KEGG" id="gsn:YC6258_05035"/>
<gene>
    <name evidence="1" type="ORF">YC6258_05035</name>
</gene>
<evidence type="ECO:0000313" key="2">
    <source>
        <dbReference type="Proteomes" id="UP000032266"/>
    </source>
</evidence>
<dbReference type="Proteomes" id="UP000032266">
    <property type="component" value="Chromosome"/>
</dbReference>
<reference evidence="1 2" key="1">
    <citation type="submission" date="2014-01" db="EMBL/GenBank/DDBJ databases">
        <title>Full genme sequencing of cellulolytic bacterium Gynuella sunshinyii YC6258T gen. nov., sp. nov.</title>
        <authorList>
            <person name="Khan H."/>
            <person name="Chung E.J."/>
            <person name="Chung Y.R."/>
        </authorList>
    </citation>
    <scope>NUCLEOTIDE SEQUENCE [LARGE SCALE GENOMIC DNA]</scope>
    <source>
        <strain evidence="1 2">YC6258</strain>
    </source>
</reference>
<keyword evidence="2" id="KW-1185">Reference proteome</keyword>
<proteinExistence type="predicted"/>
<dbReference type="AlphaFoldDB" id="A0A0C5VR12"/>
<protein>
    <submittedName>
        <fullName evidence="1">Uncharacterized protein</fullName>
    </submittedName>
</protein>
<sequence>MLSGRLSYEFVLISLRLAPSTLVMFRDWHRLYPRSCLRHCTIYPAFDCRISMDP</sequence>